<evidence type="ECO:0000313" key="3">
    <source>
        <dbReference type="EMBL" id="KAF2682629.1"/>
    </source>
</evidence>
<dbReference type="InterPro" id="IPR013087">
    <property type="entry name" value="Znf_C2H2_type"/>
</dbReference>
<accession>A0A6G1IXL1</accession>
<keyword evidence="4" id="KW-1185">Reference proteome</keyword>
<feature type="domain" description="C2H2-type" evidence="2">
    <location>
        <begin position="109"/>
        <end position="130"/>
    </location>
</feature>
<evidence type="ECO:0000313" key="4">
    <source>
        <dbReference type="Proteomes" id="UP000799291"/>
    </source>
</evidence>
<reference evidence="3" key="1">
    <citation type="journal article" date="2020" name="Stud. Mycol.">
        <title>101 Dothideomycetes genomes: a test case for predicting lifestyles and emergence of pathogens.</title>
        <authorList>
            <person name="Haridas S."/>
            <person name="Albert R."/>
            <person name="Binder M."/>
            <person name="Bloem J."/>
            <person name="Labutti K."/>
            <person name="Salamov A."/>
            <person name="Andreopoulos B."/>
            <person name="Baker S."/>
            <person name="Barry K."/>
            <person name="Bills G."/>
            <person name="Bluhm B."/>
            <person name="Cannon C."/>
            <person name="Castanera R."/>
            <person name="Culley D."/>
            <person name="Daum C."/>
            <person name="Ezra D."/>
            <person name="Gonzalez J."/>
            <person name="Henrissat B."/>
            <person name="Kuo A."/>
            <person name="Liang C."/>
            <person name="Lipzen A."/>
            <person name="Lutzoni F."/>
            <person name="Magnuson J."/>
            <person name="Mondo S."/>
            <person name="Nolan M."/>
            <person name="Ohm R."/>
            <person name="Pangilinan J."/>
            <person name="Park H.-J."/>
            <person name="Ramirez L."/>
            <person name="Alfaro M."/>
            <person name="Sun H."/>
            <person name="Tritt A."/>
            <person name="Yoshinaga Y."/>
            <person name="Zwiers L.-H."/>
            <person name="Turgeon B."/>
            <person name="Goodwin S."/>
            <person name="Spatafora J."/>
            <person name="Crous P."/>
            <person name="Grigoriev I."/>
        </authorList>
    </citation>
    <scope>NUCLEOTIDE SEQUENCE</scope>
    <source>
        <strain evidence="3">CBS 122367</strain>
    </source>
</reference>
<feature type="region of interest" description="Disordered" evidence="1">
    <location>
        <begin position="1"/>
        <end position="44"/>
    </location>
</feature>
<evidence type="ECO:0000256" key="1">
    <source>
        <dbReference type="SAM" id="MobiDB-lite"/>
    </source>
</evidence>
<name>A0A6G1IXL1_9PLEO</name>
<evidence type="ECO:0000259" key="2">
    <source>
        <dbReference type="PROSITE" id="PS00028"/>
    </source>
</evidence>
<sequence length="175" mass="20093">MSSHGRPIGEMSYNPSLPSPSSRDRHLRPDMPQQDQEPTKITHHDEVLPSKDIQPDAIPANLRIRRVFRKVLTPLSCGYCKMKFTGQYQKGNLTRHVRTFHVTTTAYNCRTCPKTYLRDDARRKHEWKKHRAEDCRPEKRRQKKLGSEDAQISAADALNSARSPAGMLAARTETE</sequence>
<dbReference type="Proteomes" id="UP000799291">
    <property type="component" value="Unassembled WGS sequence"/>
</dbReference>
<dbReference type="PROSITE" id="PS00028">
    <property type="entry name" value="ZINC_FINGER_C2H2_1"/>
    <property type="match status" value="1"/>
</dbReference>
<feature type="region of interest" description="Disordered" evidence="1">
    <location>
        <begin position="130"/>
        <end position="175"/>
    </location>
</feature>
<gene>
    <name evidence="3" type="ORF">K458DRAFT_52789</name>
</gene>
<organism evidence="3 4">
    <name type="scientific">Lentithecium fluviatile CBS 122367</name>
    <dbReference type="NCBI Taxonomy" id="1168545"/>
    <lineage>
        <taxon>Eukaryota</taxon>
        <taxon>Fungi</taxon>
        <taxon>Dikarya</taxon>
        <taxon>Ascomycota</taxon>
        <taxon>Pezizomycotina</taxon>
        <taxon>Dothideomycetes</taxon>
        <taxon>Pleosporomycetidae</taxon>
        <taxon>Pleosporales</taxon>
        <taxon>Massarineae</taxon>
        <taxon>Lentitheciaceae</taxon>
        <taxon>Lentithecium</taxon>
    </lineage>
</organism>
<protein>
    <recommendedName>
        <fullName evidence="2">C2H2-type domain-containing protein</fullName>
    </recommendedName>
</protein>
<dbReference type="AlphaFoldDB" id="A0A6G1IXL1"/>
<dbReference type="OrthoDB" id="8922241at2759"/>
<dbReference type="Gene3D" id="3.30.160.60">
    <property type="entry name" value="Classic Zinc Finger"/>
    <property type="match status" value="1"/>
</dbReference>
<proteinExistence type="predicted"/>
<dbReference type="EMBL" id="MU005586">
    <property type="protein sequence ID" value="KAF2682629.1"/>
    <property type="molecule type" value="Genomic_DNA"/>
</dbReference>